<feature type="domain" description="ShKT" evidence="3">
    <location>
        <begin position="524"/>
        <end position="558"/>
    </location>
</feature>
<evidence type="ECO:0000313" key="4">
    <source>
        <dbReference type="EMBL" id="KAG2489669.1"/>
    </source>
</evidence>
<reference evidence="4" key="1">
    <citation type="journal article" date="2020" name="bioRxiv">
        <title>Comparative genomics of Chlamydomonas.</title>
        <authorList>
            <person name="Craig R.J."/>
            <person name="Hasan A.R."/>
            <person name="Ness R.W."/>
            <person name="Keightley P.D."/>
        </authorList>
    </citation>
    <scope>NUCLEOTIDE SEQUENCE</scope>
    <source>
        <strain evidence="4">CCAP 11/70</strain>
    </source>
</reference>
<gene>
    <name evidence="4" type="ORF">HYH03_011780</name>
</gene>
<dbReference type="SMART" id="SM00254">
    <property type="entry name" value="ShKT"/>
    <property type="match status" value="5"/>
</dbReference>
<dbReference type="OrthoDB" id="6061307at2759"/>
<comment type="caution">
    <text evidence="4">The sequence shown here is derived from an EMBL/GenBank/DDBJ whole genome shotgun (WGS) entry which is preliminary data.</text>
</comment>
<dbReference type="PANTHER" id="PTHR21724:SF109">
    <property type="entry name" value="SHKT DOMAIN-CONTAINING PROTEIN"/>
    <property type="match status" value="1"/>
</dbReference>
<accession>A0A836BW28</accession>
<dbReference type="Gene3D" id="1.10.10.1940">
    <property type="match status" value="3"/>
</dbReference>
<dbReference type="PANTHER" id="PTHR21724">
    <property type="entry name" value="SHKT DOMAIN-CONTAINING PROTEIN"/>
    <property type="match status" value="1"/>
</dbReference>
<keyword evidence="5" id="KW-1185">Reference proteome</keyword>
<organism evidence="4 5">
    <name type="scientific">Edaphochlamys debaryana</name>
    <dbReference type="NCBI Taxonomy" id="47281"/>
    <lineage>
        <taxon>Eukaryota</taxon>
        <taxon>Viridiplantae</taxon>
        <taxon>Chlorophyta</taxon>
        <taxon>core chlorophytes</taxon>
        <taxon>Chlorophyceae</taxon>
        <taxon>CS clade</taxon>
        <taxon>Chlamydomonadales</taxon>
        <taxon>Chlamydomonadales incertae sedis</taxon>
        <taxon>Edaphochlamys</taxon>
    </lineage>
</organism>
<sequence>MAITRWAPGLGTSALIVAALVVAAAAIPRSLMQADGNIAPRKGHIGGHSPEVESILHRHYTDSKSVLRVEPGRRMLVSQPPGYRKRATALKGTIEIWAFDGQVKDESVDRLVFLINHMFAFTPKHMLDRLALHKPVVDIVGINQDITDMPAMEGYDKEKYRGVPGVGPSVEIPHTLVPEYDLDGSDATWGGAYDAAVKSGIYDMGESSDAVVAALATSSAAALFPLDSLALHNSDEYWAVLTQIYFSARYDGGEDKLYDQERLRERQPDALEILDMAYGGNPWRLPQDCKPCVGSDFWDEIYKTKQYPGTISYKGRNKCDVPVATSGCQDVGDESYETPALLCPEMAAQKSGWYVPKYACSGAEYSDYMNKTWCGKACGYCSASGCQDYKSECAQWAKDGNCMYNAEWTNYMFDWCPQSCGFCGGQFCADLHAECPFWGSEGDCTKGVRSPPPAKSPPPLRSPPSLTAPAKPPGYTAYATCEDASGYWSCPGWAMAGWCGKDAATTDKYCTQSCGKCGAPKPTCSDLQSSCPYWASEGYCDSDEEYVKTYCRVSCGYCSVSTSTCKDANTYCAAWAKAGHCETNESWYYMYRFCPRSCGFCGNGQGQDEWSSRR</sequence>
<dbReference type="AlphaFoldDB" id="A0A836BW28"/>
<evidence type="ECO:0000256" key="2">
    <source>
        <dbReference type="SAM" id="SignalP"/>
    </source>
</evidence>
<evidence type="ECO:0000313" key="5">
    <source>
        <dbReference type="Proteomes" id="UP000612055"/>
    </source>
</evidence>
<feature type="domain" description="ShKT" evidence="3">
    <location>
        <begin position="386"/>
        <end position="423"/>
    </location>
</feature>
<name>A0A836BW28_9CHLO</name>
<dbReference type="InterPro" id="IPR003582">
    <property type="entry name" value="ShKT_dom"/>
</dbReference>
<dbReference type="Proteomes" id="UP000612055">
    <property type="component" value="Unassembled WGS sequence"/>
</dbReference>
<dbReference type="EMBL" id="JAEHOE010000070">
    <property type="protein sequence ID" value="KAG2489669.1"/>
    <property type="molecule type" value="Genomic_DNA"/>
</dbReference>
<dbReference type="PROSITE" id="PS51670">
    <property type="entry name" value="SHKT"/>
    <property type="match status" value="3"/>
</dbReference>
<evidence type="ECO:0000259" key="3">
    <source>
        <dbReference type="PROSITE" id="PS51670"/>
    </source>
</evidence>
<dbReference type="Pfam" id="PF01549">
    <property type="entry name" value="ShK"/>
    <property type="match status" value="5"/>
</dbReference>
<feature type="signal peptide" evidence="2">
    <location>
        <begin position="1"/>
        <end position="26"/>
    </location>
</feature>
<feature type="region of interest" description="Disordered" evidence="1">
    <location>
        <begin position="448"/>
        <end position="467"/>
    </location>
</feature>
<proteinExistence type="predicted"/>
<evidence type="ECO:0000256" key="1">
    <source>
        <dbReference type="SAM" id="MobiDB-lite"/>
    </source>
</evidence>
<keyword evidence="2" id="KW-0732">Signal</keyword>
<feature type="chain" id="PRO_5032945772" description="ShKT domain-containing protein" evidence="2">
    <location>
        <begin position="27"/>
        <end position="614"/>
    </location>
</feature>
<feature type="domain" description="ShKT" evidence="3">
    <location>
        <begin position="565"/>
        <end position="601"/>
    </location>
</feature>
<feature type="compositionally biased region" description="Pro residues" evidence="1">
    <location>
        <begin position="450"/>
        <end position="462"/>
    </location>
</feature>
<protein>
    <recommendedName>
        <fullName evidence="3">ShKT domain-containing protein</fullName>
    </recommendedName>
</protein>